<dbReference type="InterPro" id="IPR053134">
    <property type="entry name" value="RNA-dir_DNA_polymerase"/>
</dbReference>
<dbReference type="Gene3D" id="3.30.70.270">
    <property type="match status" value="1"/>
</dbReference>
<dbReference type="OrthoDB" id="1001942at2759"/>
<proteinExistence type="predicted"/>
<dbReference type="InterPro" id="IPR043128">
    <property type="entry name" value="Rev_trsase/Diguanyl_cyclase"/>
</dbReference>
<dbReference type="SUPFAM" id="SSF56672">
    <property type="entry name" value="DNA/RNA polymerases"/>
    <property type="match status" value="1"/>
</dbReference>
<dbReference type="AlphaFoldDB" id="A0A9W7H2N5"/>
<dbReference type="InterPro" id="IPR043502">
    <property type="entry name" value="DNA/RNA_pol_sf"/>
</dbReference>
<evidence type="ECO:0000313" key="1">
    <source>
        <dbReference type="EMBL" id="GMI69984.1"/>
    </source>
</evidence>
<comment type="caution">
    <text evidence="1">The sequence shown here is derived from an EMBL/GenBank/DDBJ whole genome shotgun (WGS) entry which is preliminary data.</text>
</comment>
<dbReference type="Proteomes" id="UP001165190">
    <property type="component" value="Unassembled WGS sequence"/>
</dbReference>
<gene>
    <name evidence="1" type="ORF">HRI_000667700</name>
</gene>
<organism evidence="1 2">
    <name type="scientific">Hibiscus trionum</name>
    <name type="common">Flower of an hour</name>
    <dbReference type="NCBI Taxonomy" id="183268"/>
    <lineage>
        <taxon>Eukaryota</taxon>
        <taxon>Viridiplantae</taxon>
        <taxon>Streptophyta</taxon>
        <taxon>Embryophyta</taxon>
        <taxon>Tracheophyta</taxon>
        <taxon>Spermatophyta</taxon>
        <taxon>Magnoliopsida</taxon>
        <taxon>eudicotyledons</taxon>
        <taxon>Gunneridae</taxon>
        <taxon>Pentapetalae</taxon>
        <taxon>rosids</taxon>
        <taxon>malvids</taxon>
        <taxon>Malvales</taxon>
        <taxon>Malvaceae</taxon>
        <taxon>Malvoideae</taxon>
        <taxon>Hibiscus</taxon>
    </lineage>
</organism>
<name>A0A9W7H2N5_HIBTR</name>
<dbReference type="CDD" id="cd01647">
    <property type="entry name" value="RT_LTR"/>
    <property type="match status" value="1"/>
</dbReference>
<accession>A0A9W7H2N5</accession>
<protein>
    <recommendedName>
        <fullName evidence="3">Reverse transcriptase domain-containing protein</fullName>
    </recommendedName>
</protein>
<evidence type="ECO:0008006" key="3">
    <source>
        <dbReference type="Google" id="ProtNLM"/>
    </source>
</evidence>
<evidence type="ECO:0000313" key="2">
    <source>
        <dbReference type="Proteomes" id="UP001165190"/>
    </source>
</evidence>
<sequence length="135" mass="15796">MVKKSSEKWRMFVDFTNLNKECPKYSFSLPSIDRLVDVSTGHKYISFMDAFSGYNQIAMVGENRERTTIIIEDDLYCYKHLVDLQEVFDVLRLYGMRLNPKKCAFRVGAEKFLGFFILKRGIEANLEMIKAIMDL</sequence>
<dbReference type="PANTHER" id="PTHR24559:SF430">
    <property type="entry name" value="RNA-DIRECTED DNA POLYMERASE"/>
    <property type="match status" value="1"/>
</dbReference>
<reference evidence="1" key="1">
    <citation type="submission" date="2023-05" db="EMBL/GenBank/DDBJ databases">
        <title>Genome and transcriptome analyses reveal genes involved in the formation of fine ridges on petal epidermal cells in Hibiscus trionum.</title>
        <authorList>
            <person name="Koshimizu S."/>
            <person name="Masuda S."/>
            <person name="Ishii T."/>
            <person name="Shirasu K."/>
            <person name="Hoshino A."/>
            <person name="Arita M."/>
        </authorList>
    </citation>
    <scope>NUCLEOTIDE SEQUENCE</scope>
    <source>
        <strain evidence="1">Hamamatsu line</strain>
    </source>
</reference>
<dbReference type="EMBL" id="BSYR01000007">
    <property type="protein sequence ID" value="GMI69984.1"/>
    <property type="molecule type" value="Genomic_DNA"/>
</dbReference>
<dbReference type="PANTHER" id="PTHR24559">
    <property type="entry name" value="TRANSPOSON TY3-I GAG-POL POLYPROTEIN"/>
    <property type="match status" value="1"/>
</dbReference>
<keyword evidence="2" id="KW-1185">Reference proteome</keyword>